<dbReference type="EMBL" id="LQYV01000099">
    <property type="protein sequence ID" value="KYD24455.1"/>
    <property type="molecule type" value="Genomic_DNA"/>
</dbReference>
<proteinExistence type="predicted"/>
<evidence type="ECO:0000313" key="2">
    <source>
        <dbReference type="Proteomes" id="UP000075424"/>
    </source>
</evidence>
<organism evidence="1 2">
    <name type="scientific">Geobacillus stearothermophilus</name>
    <name type="common">Bacillus stearothermophilus</name>
    <dbReference type="NCBI Taxonomy" id="1422"/>
    <lineage>
        <taxon>Bacteria</taxon>
        <taxon>Bacillati</taxon>
        <taxon>Bacillota</taxon>
        <taxon>Bacilli</taxon>
        <taxon>Bacillales</taxon>
        <taxon>Anoxybacillaceae</taxon>
        <taxon>Geobacillus</taxon>
    </lineage>
</organism>
<protein>
    <submittedName>
        <fullName evidence="1">Uncharacterized protein</fullName>
    </submittedName>
</protein>
<evidence type="ECO:0000313" key="1">
    <source>
        <dbReference type="EMBL" id="KYD24455.1"/>
    </source>
</evidence>
<dbReference type="PATRIC" id="fig|1422.18.peg.552"/>
<name>A0A150MJG3_GEOSE</name>
<dbReference type="Proteomes" id="UP000075424">
    <property type="component" value="Unassembled WGS sequence"/>
</dbReference>
<comment type="caution">
    <text evidence="1">The sequence shown here is derived from an EMBL/GenBank/DDBJ whole genome shotgun (WGS) entry which is preliminary data.</text>
</comment>
<dbReference type="AlphaFoldDB" id="A0A150MJG3"/>
<accession>A0A150MJG3</accession>
<reference evidence="1 2" key="1">
    <citation type="submission" date="2016-01" db="EMBL/GenBank/DDBJ databases">
        <title>Draft Genome Sequences of Seven Thermophilic Sporeformers Isolated from Foods.</title>
        <authorList>
            <person name="Berendsen E.M."/>
            <person name="Wells-Bennik M.H."/>
            <person name="Krawcyk A.O."/>
            <person name="De Jong A."/>
            <person name="Holsappel S."/>
            <person name="Eijlander R.T."/>
            <person name="Kuipers O.P."/>
        </authorList>
    </citation>
    <scope>NUCLEOTIDE SEQUENCE [LARGE SCALE GENOMIC DNA]</scope>
    <source>
        <strain evidence="1 2">B4109</strain>
    </source>
</reference>
<gene>
    <name evidence="1" type="ORF">B4109_0662</name>
</gene>
<sequence length="42" mass="4941">MRWSLVFVLYGRKEKAVWTNALGERKTLVQLSFFIAHPRSFG</sequence>